<proteinExistence type="predicted"/>
<dbReference type="Proteomes" id="UP000007800">
    <property type="component" value="Unassembled WGS sequence"/>
</dbReference>
<dbReference type="GeneID" id="9059671"/>
<evidence type="ECO:0000313" key="2">
    <source>
        <dbReference type="Proteomes" id="UP000007800"/>
    </source>
</evidence>
<evidence type="ECO:0000313" key="1">
    <source>
        <dbReference type="EMBL" id="EER13955.1"/>
    </source>
</evidence>
<dbReference type="InParanoid" id="C5KNE0"/>
<dbReference type="EMBL" id="GG674604">
    <property type="protein sequence ID" value="EER13955.1"/>
    <property type="molecule type" value="Genomic_DNA"/>
</dbReference>
<accession>C5KNE0</accession>
<gene>
    <name evidence="1" type="ORF">Pmar_PMAR022488</name>
</gene>
<dbReference type="AlphaFoldDB" id="C5KNE0"/>
<sequence length="51" mass="5395">MGIWYNIRGLGGVEEGLQDDDEVESAAAAAAGYSNNDNNTNAMSIEYGNII</sequence>
<protein>
    <submittedName>
        <fullName evidence="1">Uncharacterized protein</fullName>
    </submittedName>
</protein>
<name>C5KNE0_PERM5</name>
<organism evidence="2">
    <name type="scientific">Perkinsus marinus (strain ATCC 50983 / TXsc)</name>
    <dbReference type="NCBI Taxonomy" id="423536"/>
    <lineage>
        <taxon>Eukaryota</taxon>
        <taxon>Sar</taxon>
        <taxon>Alveolata</taxon>
        <taxon>Perkinsozoa</taxon>
        <taxon>Perkinsea</taxon>
        <taxon>Perkinsida</taxon>
        <taxon>Perkinsidae</taxon>
        <taxon>Perkinsus</taxon>
    </lineage>
</organism>
<dbReference type="RefSeq" id="XP_002782160.1">
    <property type="nucleotide sequence ID" value="XM_002782114.1"/>
</dbReference>
<keyword evidence="2" id="KW-1185">Reference proteome</keyword>
<reference evidence="1 2" key="1">
    <citation type="submission" date="2008-07" db="EMBL/GenBank/DDBJ databases">
        <authorList>
            <person name="El-Sayed N."/>
            <person name="Caler E."/>
            <person name="Inman J."/>
            <person name="Amedeo P."/>
            <person name="Hass B."/>
            <person name="Wortman J."/>
        </authorList>
    </citation>
    <scope>NUCLEOTIDE SEQUENCE [LARGE SCALE GENOMIC DNA]</scope>
    <source>
        <strain evidence="2">ATCC 50983 / TXsc</strain>
    </source>
</reference>